<dbReference type="InterPro" id="IPR014729">
    <property type="entry name" value="Rossmann-like_a/b/a_fold"/>
</dbReference>
<accession>A0A381WRB6</accession>
<feature type="domain" description="UspA" evidence="1">
    <location>
        <begin position="11"/>
        <end position="148"/>
    </location>
</feature>
<dbReference type="InterPro" id="IPR006015">
    <property type="entry name" value="Universal_stress_UspA"/>
</dbReference>
<gene>
    <name evidence="2" type="ORF">METZ01_LOCUS107920</name>
</gene>
<dbReference type="PRINTS" id="PR01438">
    <property type="entry name" value="UNVRSLSTRESS"/>
</dbReference>
<dbReference type="InterPro" id="IPR006016">
    <property type="entry name" value="UspA"/>
</dbReference>
<dbReference type="CDD" id="cd00293">
    <property type="entry name" value="USP-like"/>
    <property type="match status" value="1"/>
</dbReference>
<dbReference type="Gene3D" id="3.40.50.620">
    <property type="entry name" value="HUPs"/>
    <property type="match status" value="1"/>
</dbReference>
<dbReference type="PANTHER" id="PTHR31964">
    <property type="entry name" value="ADENINE NUCLEOTIDE ALPHA HYDROLASES-LIKE SUPERFAMILY PROTEIN"/>
    <property type="match status" value="1"/>
</dbReference>
<name>A0A381WRB6_9ZZZZ</name>
<evidence type="ECO:0000259" key="1">
    <source>
        <dbReference type="Pfam" id="PF00582"/>
    </source>
</evidence>
<evidence type="ECO:0000313" key="2">
    <source>
        <dbReference type="EMBL" id="SVA55066.1"/>
    </source>
</evidence>
<protein>
    <recommendedName>
        <fullName evidence="1">UspA domain-containing protein</fullName>
    </recommendedName>
</protein>
<dbReference type="Pfam" id="PF00582">
    <property type="entry name" value="Usp"/>
    <property type="match status" value="1"/>
</dbReference>
<reference evidence="2" key="1">
    <citation type="submission" date="2018-05" db="EMBL/GenBank/DDBJ databases">
        <authorList>
            <person name="Lanie J.A."/>
            <person name="Ng W.-L."/>
            <person name="Kazmierczak K.M."/>
            <person name="Andrzejewski T.M."/>
            <person name="Davidsen T.M."/>
            <person name="Wayne K.J."/>
            <person name="Tettelin H."/>
            <person name="Glass J.I."/>
            <person name="Rusch D."/>
            <person name="Podicherti R."/>
            <person name="Tsui H.-C.T."/>
            <person name="Winkler M.E."/>
        </authorList>
    </citation>
    <scope>NUCLEOTIDE SEQUENCE</scope>
</reference>
<proteinExistence type="predicted"/>
<organism evidence="2">
    <name type="scientific">marine metagenome</name>
    <dbReference type="NCBI Taxonomy" id="408172"/>
    <lineage>
        <taxon>unclassified sequences</taxon>
        <taxon>metagenomes</taxon>
        <taxon>ecological metagenomes</taxon>
    </lineage>
</organism>
<dbReference type="EMBL" id="UINC01012634">
    <property type="protein sequence ID" value="SVA55066.1"/>
    <property type="molecule type" value="Genomic_DNA"/>
</dbReference>
<sequence>MRETFVHRHGYRKILIPVDGSDASIRAMRHAVLLAKGLGASVFVYHVFHLPRAAGIVMTKSMKESSEKKIITILNSAKNIALMSDVPCKQQAQSGGNIGKKILNFIKRYNFDMIVMGSRGMGSAKGVFLGSTSNHVLHKSKIPVLVVK</sequence>
<dbReference type="SUPFAM" id="SSF52402">
    <property type="entry name" value="Adenine nucleotide alpha hydrolases-like"/>
    <property type="match status" value="1"/>
</dbReference>
<dbReference type="AlphaFoldDB" id="A0A381WRB6"/>
<dbReference type="PANTHER" id="PTHR31964:SF113">
    <property type="entry name" value="USPA DOMAIN-CONTAINING PROTEIN"/>
    <property type="match status" value="1"/>
</dbReference>